<dbReference type="AlphaFoldDB" id="A0A1I7YQ45"/>
<evidence type="ECO:0000313" key="2">
    <source>
        <dbReference type="WBParaSite" id="L893_g18592.t1"/>
    </source>
</evidence>
<accession>A0A1I7YQ45</accession>
<keyword evidence="1" id="KW-1185">Reference proteome</keyword>
<dbReference type="Proteomes" id="UP000095287">
    <property type="component" value="Unplaced"/>
</dbReference>
<evidence type="ECO:0000313" key="1">
    <source>
        <dbReference type="Proteomes" id="UP000095287"/>
    </source>
</evidence>
<reference evidence="2" key="1">
    <citation type="submission" date="2016-11" db="UniProtKB">
        <authorList>
            <consortium name="WormBaseParasite"/>
        </authorList>
    </citation>
    <scope>IDENTIFICATION</scope>
</reference>
<name>A0A1I7YQ45_9BILA</name>
<sequence length="141" mass="15619">MACFPRFSGVVKDQYPSSGGSEEVNIPSLNSIGIFISCLIDIVGERSNLSIVNILCIHSFYPLVPLIIDPINQLDDPPLERADESINCFRRASLTRIQLVVRYVKPRRSSCVFLASRCDHDCAKTNYFDPSEGDAGGDGRH</sequence>
<proteinExistence type="predicted"/>
<organism evidence="1 2">
    <name type="scientific">Steinernema glaseri</name>
    <dbReference type="NCBI Taxonomy" id="37863"/>
    <lineage>
        <taxon>Eukaryota</taxon>
        <taxon>Metazoa</taxon>
        <taxon>Ecdysozoa</taxon>
        <taxon>Nematoda</taxon>
        <taxon>Chromadorea</taxon>
        <taxon>Rhabditida</taxon>
        <taxon>Tylenchina</taxon>
        <taxon>Panagrolaimomorpha</taxon>
        <taxon>Strongyloidoidea</taxon>
        <taxon>Steinernematidae</taxon>
        <taxon>Steinernema</taxon>
    </lineage>
</organism>
<protein>
    <submittedName>
        <fullName evidence="2">Uncharacterized protein</fullName>
    </submittedName>
</protein>
<dbReference type="WBParaSite" id="L893_g18592.t1">
    <property type="protein sequence ID" value="L893_g18592.t1"/>
    <property type="gene ID" value="L893_g18592"/>
</dbReference>